<keyword evidence="5" id="KW-1185">Reference proteome</keyword>
<dbReference type="InterPro" id="IPR058268">
    <property type="entry name" value="DUF7962"/>
</dbReference>
<feature type="domain" description="DUF7962" evidence="3">
    <location>
        <begin position="191"/>
        <end position="280"/>
    </location>
</feature>
<protein>
    <recommendedName>
        <fullName evidence="6">GST N-terminal domain-containing protein</fullName>
    </recommendedName>
</protein>
<evidence type="ECO:0008006" key="6">
    <source>
        <dbReference type="Google" id="ProtNLM"/>
    </source>
</evidence>
<dbReference type="InterPro" id="IPR036282">
    <property type="entry name" value="Glutathione-S-Trfase_C_sf"/>
</dbReference>
<accession>A0ABP0BUS2</accession>
<dbReference type="SUPFAM" id="SSF52833">
    <property type="entry name" value="Thioredoxin-like"/>
    <property type="match status" value="1"/>
</dbReference>
<evidence type="ECO:0000259" key="2">
    <source>
        <dbReference type="Pfam" id="PF13417"/>
    </source>
</evidence>
<evidence type="ECO:0000313" key="5">
    <source>
        <dbReference type="Proteomes" id="UP001642482"/>
    </source>
</evidence>
<dbReference type="Pfam" id="PF13417">
    <property type="entry name" value="GST_N_3"/>
    <property type="match status" value="1"/>
</dbReference>
<feature type="compositionally biased region" description="Low complexity" evidence="1">
    <location>
        <begin position="163"/>
        <end position="186"/>
    </location>
</feature>
<dbReference type="Pfam" id="PF25907">
    <property type="entry name" value="DUF7962"/>
    <property type="match status" value="1"/>
</dbReference>
<organism evidence="4 5">
    <name type="scientific">Sporothrix eucalyptigena</name>
    <dbReference type="NCBI Taxonomy" id="1812306"/>
    <lineage>
        <taxon>Eukaryota</taxon>
        <taxon>Fungi</taxon>
        <taxon>Dikarya</taxon>
        <taxon>Ascomycota</taxon>
        <taxon>Pezizomycotina</taxon>
        <taxon>Sordariomycetes</taxon>
        <taxon>Sordariomycetidae</taxon>
        <taxon>Ophiostomatales</taxon>
        <taxon>Ophiostomataceae</taxon>
        <taxon>Sporothrix</taxon>
    </lineage>
</organism>
<feature type="domain" description="GST N-terminal" evidence="2">
    <location>
        <begin position="10"/>
        <end position="80"/>
    </location>
</feature>
<sequence>MTDTPNIVFYHYAYSPYARRIQWYLLLRGLPYSECIQPPVMPRPDIARLGVRHRRIPILAIGRDVYLDSRLMLRKLEQITSSSSSARPPLGVGSGDSSKASLEQLALERLLNVLTVDTNLFLDSARLIPSDVPAMKDPVFGKDRLDFFGGPLNPRPPKKTGGAASPAKSPSASSPSSPTSAAAPAASPALSRAEALAEVRHAASLLETTLLADGRSWILNTSGPTVADIEAIWPFHWLASMPGAFLDGSGSKEAALSPEQFPRLFAWIDRFNGLIRTARKGQPGLATKVDGAAAAQAIQTAPYSDCPSAAASPIDPKDPVARAAGLRVGQRVVLWPTDTGTSHKDVGKLVRLSSDEVVIEVAAGEDAPSVLLHAPRHGFRVRPYEETEGPRL</sequence>
<comment type="caution">
    <text evidence="4">The sequence shown here is derived from an EMBL/GenBank/DDBJ whole genome shotgun (WGS) entry which is preliminary data.</text>
</comment>
<dbReference type="Gene3D" id="3.40.30.110">
    <property type="match status" value="2"/>
</dbReference>
<dbReference type="InterPro" id="IPR036249">
    <property type="entry name" value="Thioredoxin-like_sf"/>
</dbReference>
<dbReference type="Proteomes" id="UP001642482">
    <property type="component" value="Unassembled WGS sequence"/>
</dbReference>
<reference evidence="4 5" key="1">
    <citation type="submission" date="2024-01" db="EMBL/GenBank/DDBJ databases">
        <authorList>
            <person name="Allen C."/>
            <person name="Tagirdzhanova G."/>
        </authorList>
    </citation>
    <scope>NUCLEOTIDE SEQUENCE [LARGE SCALE GENOMIC DNA]</scope>
</reference>
<dbReference type="CDD" id="cd00570">
    <property type="entry name" value="GST_N_family"/>
    <property type="match status" value="1"/>
</dbReference>
<evidence type="ECO:0000256" key="1">
    <source>
        <dbReference type="SAM" id="MobiDB-lite"/>
    </source>
</evidence>
<evidence type="ECO:0000313" key="4">
    <source>
        <dbReference type="EMBL" id="CAK7222884.1"/>
    </source>
</evidence>
<name>A0ABP0BUS2_9PEZI</name>
<proteinExistence type="predicted"/>
<dbReference type="SUPFAM" id="SSF47616">
    <property type="entry name" value="GST C-terminal domain-like"/>
    <property type="match status" value="1"/>
</dbReference>
<feature type="region of interest" description="Disordered" evidence="1">
    <location>
        <begin position="150"/>
        <end position="186"/>
    </location>
</feature>
<gene>
    <name evidence="4" type="ORF">SEUCBS140593_005053</name>
</gene>
<dbReference type="CDD" id="cd00299">
    <property type="entry name" value="GST_C_family"/>
    <property type="match status" value="1"/>
</dbReference>
<evidence type="ECO:0000259" key="3">
    <source>
        <dbReference type="Pfam" id="PF25907"/>
    </source>
</evidence>
<dbReference type="InterPro" id="IPR004045">
    <property type="entry name" value="Glutathione_S-Trfase_N"/>
</dbReference>
<dbReference type="EMBL" id="CAWUHD010000047">
    <property type="protein sequence ID" value="CAK7222884.1"/>
    <property type="molecule type" value="Genomic_DNA"/>
</dbReference>